<evidence type="ECO:0000313" key="2">
    <source>
        <dbReference type="EMBL" id="KAG0286083.1"/>
    </source>
</evidence>
<feature type="compositionally biased region" description="Low complexity" evidence="1">
    <location>
        <begin position="81"/>
        <end position="101"/>
    </location>
</feature>
<accession>A0A9P6QSU0</accession>
<sequence length="459" mass="49376">MPRRLRNKESQKRSDSESDDGNVYQQEEDGDESRSPTPSQSPSPSLSPTPSPSPSPSSAPCPSLFPETPFLRRVTRSFTLKANKAAATPKTPKTPKTPSTPRTIVTRARVNKKQATARGDHSEIDIESVGDPDPDLPKTPSAKKPRPRTKRVTGGKAQSGGEVETEGDVKPVKTSSLKKLGAKPKGHGAGGYPVEDIEPEADTNSAATTPLIASFQGNDVDGDGSLTGLPTKVWSPLDSPMEGIESAAMLLTLNRDYEMMPIAVPQQERQRQTRSSAPDDKHMFSLPVKAESHTPEPLGSGPISAIDTTRLISSQTPWTEPRATILAPMTSMPSLLARINASSATTTPYTAALAWPETIDDMAKRVDKTYDEASQYLIDAMNLTKRALEDQAHAIRFHTAAFEASLASVVTHLSATLAPQTQTVTSTQDEKLLINVVKNMVPELENALSNVPFPSIDTS</sequence>
<protein>
    <submittedName>
        <fullName evidence="2">Uncharacterized protein</fullName>
    </submittedName>
</protein>
<organism evidence="2 3">
    <name type="scientific">Linnemannia gamsii</name>
    <dbReference type="NCBI Taxonomy" id="64522"/>
    <lineage>
        <taxon>Eukaryota</taxon>
        <taxon>Fungi</taxon>
        <taxon>Fungi incertae sedis</taxon>
        <taxon>Mucoromycota</taxon>
        <taxon>Mortierellomycotina</taxon>
        <taxon>Mortierellomycetes</taxon>
        <taxon>Mortierellales</taxon>
        <taxon>Mortierellaceae</taxon>
        <taxon>Linnemannia</taxon>
    </lineage>
</organism>
<dbReference type="OrthoDB" id="2442537at2759"/>
<proteinExistence type="predicted"/>
<comment type="caution">
    <text evidence="2">The sequence shown here is derived from an EMBL/GenBank/DDBJ whole genome shotgun (WGS) entry which is preliminary data.</text>
</comment>
<feature type="region of interest" description="Disordered" evidence="1">
    <location>
        <begin position="1"/>
        <end position="174"/>
    </location>
</feature>
<evidence type="ECO:0000313" key="3">
    <source>
        <dbReference type="Proteomes" id="UP000823405"/>
    </source>
</evidence>
<feature type="compositionally biased region" description="Acidic residues" evidence="1">
    <location>
        <begin position="125"/>
        <end position="134"/>
    </location>
</feature>
<dbReference type="Proteomes" id="UP000823405">
    <property type="component" value="Unassembled WGS sequence"/>
</dbReference>
<feature type="compositionally biased region" description="Basic and acidic residues" evidence="1">
    <location>
        <begin position="7"/>
        <end position="16"/>
    </location>
</feature>
<dbReference type="AlphaFoldDB" id="A0A9P6QSU0"/>
<name>A0A9P6QSU0_9FUNG</name>
<feature type="compositionally biased region" description="Pro residues" evidence="1">
    <location>
        <begin position="39"/>
        <end position="59"/>
    </location>
</feature>
<keyword evidence="3" id="KW-1185">Reference proteome</keyword>
<feature type="compositionally biased region" description="Basic residues" evidence="1">
    <location>
        <begin position="141"/>
        <end position="153"/>
    </location>
</feature>
<gene>
    <name evidence="2" type="ORF">BGZ97_007555</name>
</gene>
<dbReference type="EMBL" id="JAAAIN010003368">
    <property type="protein sequence ID" value="KAG0286083.1"/>
    <property type="molecule type" value="Genomic_DNA"/>
</dbReference>
<evidence type="ECO:0000256" key="1">
    <source>
        <dbReference type="SAM" id="MobiDB-lite"/>
    </source>
</evidence>
<reference evidence="2" key="1">
    <citation type="journal article" date="2020" name="Fungal Divers.">
        <title>Resolving the Mortierellaceae phylogeny through synthesis of multi-gene phylogenetics and phylogenomics.</title>
        <authorList>
            <person name="Vandepol N."/>
            <person name="Liber J."/>
            <person name="Desiro A."/>
            <person name="Na H."/>
            <person name="Kennedy M."/>
            <person name="Barry K."/>
            <person name="Grigoriev I.V."/>
            <person name="Miller A.N."/>
            <person name="O'Donnell K."/>
            <person name="Stajich J.E."/>
            <person name="Bonito G."/>
        </authorList>
    </citation>
    <scope>NUCLEOTIDE SEQUENCE</scope>
    <source>
        <strain evidence="2">NVP60</strain>
    </source>
</reference>